<sequence>MSPIDSDVVLLTCSDQGQARRLPVHGSRPGGPLAALESVALPARPGRTDLDPVLAERAPRRVVVAGTDADLAAVLLRLLRTERLDVEVAYLPDARSPVTVAWGLPTGDAAARLAVAGSAEPVPLVRDDTGGVLVGRGEIHDVRGECYCDETLVLRGRARRLVVAPGPRGIAVRAGWSGRTPDGRVRAVPARAPRGTGSALGRAVQVGCEPAIVVADGVPHPRPVPRRTWYRHTSDWLLVRPGGDGR</sequence>
<dbReference type="EMBL" id="BAAAHP010000349">
    <property type="protein sequence ID" value="GAA0909797.1"/>
    <property type="molecule type" value="Genomic_DNA"/>
</dbReference>
<reference evidence="1 2" key="1">
    <citation type="journal article" date="2019" name="Int. J. Syst. Evol. Microbiol.">
        <title>The Global Catalogue of Microorganisms (GCM) 10K type strain sequencing project: providing services to taxonomists for standard genome sequencing and annotation.</title>
        <authorList>
            <consortium name="The Broad Institute Genomics Platform"/>
            <consortium name="The Broad Institute Genome Sequencing Center for Infectious Disease"/>
            <person name="Wu L."/>
            <person name="Ma J."/>
        </authorList>
    </citation>
    <scope>NUCLEOTIDE SEQUENCE [LARGE SCALE GENOMIC DNA]</scope>
    <source>
        <strain evidence="1 2">JCM 11117</strain>
    </source>
</reference>
<dbReference type="RefSeq" id="WP_343947120.1">
    <property type="nucleotide sequence ID" value="NZ_BAAAHP010000349.1"/>
</dbReference>
<name>A0ABN1NKD9_9PSEU</name>
<evidence type="ECO:0000313" key="1">
    <source>
        <dbReference type="EMBL" id="GAA0909797.1"/>
    </source>
</evidence>
<evidence type="ECO:0000313" key="2">
    <source>
        <dbReference type="Proteomes" id="UP001499967"/>
    </source>
</evidence>
<proteinExistence type="predicted"/>
<accession>A0ABN1NKD9</accession>
<keyword evidence="2" id="KW-1185">Reference proteome</keyword>
<gene>
    <name evidence="1" type="ORF">GCM10009559_79970</name>
</gene>
<protein>
    <recommendedName>
        <fullName evidence="3">DAGKc domain-containing protein</fullName>
    </recommendedName>
</protein>
<dbReference type="Proteomes" id="UP001499967">
    <property type="component" value="Unassembled WGS sequence"/>
</dbReference>
<organism evidence="1 2">
    <name type="scientific">Pseudonocardia zijingensis</name>
    <dbReference type="NCBI Taxonomy" id="153376"/>
    <lineage>
        <taxon>Bacteria</taxon>
        <taxon>Bacillati</taxon>
        <taxon>Actinomycetota</taxon>
        <taxon>Actinomycetes</taxon>
        <taxon>Pseudonocardiales</taxon>
        <taxon>Pseudonocardiaceae</taxon>
        <taxon>Pseudonocardia</taxon>
    </lineage>
</organism>
<evidence type="ECO:0008006" key="3">
    <source>
        <dbReference type="Google" id="ProtNLM"/>
    </source>
</evidence>
<comment type="caution">
    <text evidence="1">The sequence shown here is derived from an EMBL/GenBank/DDBJ whole genome shotgun (WGS) entry which is preliminary data.</text>
</comment>